<dbReference type="Gene3D" id="3.10.20.340">
    <property type="entry name" value="ArgJ beta chain, C-terminal domain"/>
    <property type="match status" value="1"/>
</dbReference>
<evidence type="ECO:0000313" key="5">
    <source>
        <dbReference type="EMBL" id="CAB4881467.1"/>
    </source>
</evidence>
<dbReference type="CDD" id="cd02152">
    <property type="entry name" value="OAT"/>
    <property type="match status" value="1"/>
</dbReference>
<dbReference type="GO" id="GO:0004042">
    <property type="term" value="F:L-glutamate N-acetyltransferase activity"/>
    <property type="evidence" value="ECO:0007669"/>
    <property type="project" value="TreeGrafter"/>
</dbReference>
<dbReference type="NCBIfam" id="NF003802">
    <property type="entry name" value="PRK05388.1"/>
    <property type="match status" value="1"/>
</dbReference>
<evidence type="ECO:0000256" key="4">
    <source>
        <dbReference type="ARBA" id="ARBA00023315"/>
    </source>
</evidence>
<proteinExistence type="inferred from homology"/>
<dbReference type="GO" id="GO:0004358">
    <property type="term" value="F:L-glutamate N-acetyltransferase activity, acting on acetyl-L-ornithine as donor"/>
    <property type="evidence" value="ECO:0007669"/>
    <property type="project" value="InterPro"/>
</dbReference>
<name>A0A6J7EDW8_9ZZZZ</name>
<dbReference type="Pfam" id="PF01960">
    <property type="entry name" value="ArgJ"/>
    <property type="match status" value="1"/>
</dbReference>
<organism evidence="5">
    <name type="scientific">freshwater metagenome</name>
    <dbReference type="NCBI Taxonomy" id="449393"/>
    <lineage>
        <taxon>unclassified sequences</taxon>
        <taxon>metagenomes</taxon>
        <taxon>ecological metagenomes</taxon>
    </lineage>
</organism>
<dbReference type="InterPro" id="IPR002813">
    <property type="entry name" value="Arg_biosynth_ArgJ"/>
</dbReference>
<sequence length="412" mass="42445">MSADFTSRWLQWPDHVSLTEGGFPAGFSGGTAAAGLKASGKEDLALILCDSPDCTSAIRQTRSSAAAAPVLVNRTLVETESIRAIVANSGNANAGTGQDGLTDAIQVRYSAASALGVEPEYVAVCSTGVIGQRLDAVALCAAMPAAVGNLSSDSDHSVAGAIMTTDKAEKRFALDVDLPEGTVRLTAQAKGAGMIQPSFATMFCFLQTDAKLSSETCDLLLGTVVKRSFERISVDGQLSTNDVVILMASGASGITVAPQSESEALFGQALDALVRALALEIVADGEGAVRVARVLVEGGDDDTVEHVARTVAGSPLVKAALHGGDPNWGRILGAVGMALPDSPGMPVDIEIEGIEVCSAGAMVPFDEEALNKAVSGSEVEYTVRVPGSGSLTEVFFSDLSHEYVTINSEYTT</sequence>
<dbReference type="InterPro" id="IPR016117">
    <property type="entry name" value="ArgJ-like_dom_sf"/>
</dbReference>
<dbReference type="PANTHER" id="PTHR23100">
    <property type="entry name" value="ARGININE BIOSYNTHESIS BIFUNCTIONAL PROTEIN ARGJ"/>
    <property type="match status" value="1"/>
</dbReference>
<dbReference type="AlphaFoldDB" id="A0A6J7EDW8"/>
<dbReference type="HAMAP" id="MF_01106">
    <property type="entry name" value="ArgJ"/>
    <property type="match status" value="1"/>
</dbReference>
<dbReference type="GO" id="GO:0006526">
    <property type="term" value="P:L-arginine biosynthetic process"/>
    <property type="evidence" value="ECO:0007669"/>
    <property type="project" value="InterPro"/>
</dbReference>
<dbReference type="NCBIfam" id="TIGR00120">
    <property type="entry name" value="ArgJ"/>
    <property type="match status" value="1"/>
</dbReference>
<accession>A0A6J7EDW8</accession>
<keyword evidence="2" id="KW-0808">Transferase</keyword>
<dbReference type="Gene3D" id="3.60.70.12">
    <property type="entry name" value="L-amino peptidase D-ALA esterase/amidase"/>
    <property type="match status" value="1"/>
</dbReference>
<dbReference type="SUPFAM" id="SSF56266">
    <property type="entry name" value="DmpA/ArgJ-like"/>
    <property type="match status" value="1"/>
</dbReference>
<dbReference type="InterPro" id="IPR042195">
    <property type="entry name" value="ArgJ_beta_C"/>
</dbReference>
<keyword evidence="4" id="KW-0012">Acyltransferase</keyword>
<comment type="similarity">
    <text evidence="1">Belongs to the ArgJ family.</text>
</comment>
<keyword evidence="3" id="KW-0068">Autocatalytic cleavage</keyword>
<evidence type="ECO:0000256" key="2">
    <source>
        <dbReference type="ARBA" id="ARBA00022679"/>
    </source>
</evidence>
<protein>
    <submittedName>
        <fullName evidence="5">Unannotated protein</fullName>
    </submittedName>
</protein>
<evidence type="ECO:0000256" key="1">
    <source>
        <dbReference type="ARBA" id="ARBA00006774"/>
    </source>
</evidence>
<reference evidence="5" key="1">
    <citation type="submission" date="2020-05" db="EMBL/GenBank/DDBJ databases">
        <authorList>
            <person name="Chiriac C."/>
            <person name="Salcher M."/>
            <person name="Ghai R."/>
            <person name="Kavagutti S V."/>
        </authorList>
    </citation>
    <scope>NUCLEOTIDE SEQUENCE</scope>
</reference>
<gene>
    <name evidence="5" type="ORF">UFOPK3444_01470</name>
</gene>
<dbReference type="GO" id="GO:0006592">
    <property type="term" value="P:ornithine biosynthetic process"/>
    <property type="evidence" value="ECO:0007669"/>
    <property type="project" value="TreeGrafter"/>
</dbReference>
<dbReference type="EMBL" id="CAFBLU010000037">
    <property type="protein sequence ID" value="CAB4881467.1"/>
    <property type="molecule type" value="Genomic_DNA"/>
</dbReference>
<dbReference type="PANTHER" id="PTHR23100:SF0">
    <property type="entry name" value="ARGININE BIOSYNTHESIS BIFUNCTIONAL PROTEIN ARGJ, MITOCHONDRIAL"/>
    <property type="match status" value="1"/>
</dbReference>
<evidence type="ECO:0000256" key="3">
    <source>
        <dbReference type="ARBA" id="ARBA00022813"/>
    </source>
</evidence>